<dbReference type="EMBL" id="MPUH01001016">
    <property type="protein sequence ID" value="OMJ71168.1"/>
    <property type="molecule type" value="Genomic_DNA"/>
</dbReference>
<comment type="caution">
    <text evidence="1">The sequence shown here is derived from an EMBL/GenBank/DDBJ whole genome shotgun (WGS) entry which is preliminary data.</text>
</comment>
<evidence type="ECO:0000313" key="2">
    <source>
        <dbReference type="Proteomes" id="UP000187209"/>
    </source>
</evidence>
<accession>A0A1R2B310</accession>
<organism evidence="1 2">
    <name type="scientific">Stentor coeruleus</name>
    <dbReference type="NCBI Taxonomy" id="5963"/>
    <lineage>
        <taxon>Eukaryota</taxon>
        <taxon>Sar</taxon>
        <taxon>Alveolata</taxon>
        <taxon>Ciliophora</taxon>
        <taxon>Postciliodesmatophora</taxon>
        <taxon>Heterotrichea</taxon>
        <taxon>Heterotrichida</taxon>
        <taxon>Stentoridae</taxon>
        <taxon>Stentor</taxon>
    </lineage>
</organism>
<name>A0A1R2B310_9CILI</name>
<reference evidence="1 2" key="1">
    <citation type="submission" date="2016-11" db="EMBL/GenBank/DDBJ databases">
        <title>The macronuclear genome of Stentor coeruleus: a giant cell with tiny introns.</title>
        <authorList>
            <person name="Slabodnick M."/>
            <person name="Ruby J.G."/>
            <person name="Reiff S.B."/>
            <person name="Swart E.C."/>
            <person name="Gosai S."/>
            <person name="Prabakaran S."/>
            <person name="Witkowska E."/>
            <person name="Larue G.E."/>
            <person name="Fisher S."/>
            <person name="Freeman R.M."/>
            <person name="Gunawardena J."/>
            <person name="Chu W."/>
            <person name="Stover N.A."/>
            <person name="Gregory B.D."/>
            <person name="Nowacki M."/>
            <person name="Derisi J."/>
            <person name="Roy S.W."/>
            <person name="Marshall W.F."/>
            <person name="Sood P."/>
        </authorList>
    </citation>
    <scope>NUCLEOTIDE SEQUENCE [LARGE SCALE GENOMIC DNA]</scope>
    <source>
        <strain evidence="1">WM001</strain>
    </source>
</reference>
<protein>
    <submittedName>
        <fullName evidence="1">Uncharacterized protein</fullName>
    </submittedName>
</protein>
<dbReference type="OrthoDB" id="319722at2759"/>
<proteinExistence type="predicted"/>
<gene>
    <name evidence="1" type="ORF">SteCoe_30689</name>
</gene>
<keyword evidence="2" id="KW-1185">Reference proteome</keyword>
<sequence length="91" mass="10364">MSDDPSLEIKPVKGLNNVFSLQEKGCICCQAKQEHIICLKEALAEVVDENEALRNRVVELEAWVNKSGDKLEKRELQIQELFSEISLYDSN</sequence>
<evidence type="ECO:0000313" key="1">
    <source>
        <dbReference type="EMBL" id="OMJ71168.1"/>
    </source>
</evidence>
<dbReference type="AlphaFoldDB" id="A0A1R2B310"/>
<dbReference type="Proteomes" id="UP000187209">
    <property type="component" value="Unassembled WGS sequence"/>
</dbReference>